<protein>
    <submittedName>
        <fullName evidence="1">Uncharacterized protein</fullName>
    </submittedName>
</protein>
<dbReference type="EMBL" id="EQ974438">
    <property type="protein sequence ID" value="EEF29448.1"/>
    <property type="molecule type" value="Genomic_DNA"/>
</dbReference>
<name>B9T3W3_RICCO</name>
<keyword evidence="2" id="KW-1185">Reference proteome</keyword>
<organism evidence="1 2">
    <name type="scientific">Ricinus communis</name>
    <name type="common">Castor bean</name>
    <dbReference type="NCBI Taxonomy" id="3988"/>
    <lineage>
        <taxon>Eukaryota</taxon>
        <taxon>Viridiplantae</taxon>
        <taxon>Streptophyta</taxon>
        <taxon>Embryophyta</taxon>
        <taxon>Tracheophyta</taxon>
        <taxon>Spermatophyta</taxon>
        <taxon>Magnoliopsida</taxon>
        <taxon>eudicotyledons</taxon>
        <taxon>Gunneridae</taxon>
        <taxon>Pentapetalae</taxon>
        <taxon>rosids</taxon>
        <taxon>fabids</taxon>
        <taxon>Malpighiales</taxon>
        <taxon>Euphorbiaceae</taxon>
        <taxon>Acalyphoideae</taxon>
        <taxon>Acalypheae</taxon>
        <taxon>Ricinus</taxon>
    </lineage>
</organism>
<sequence length="94" mass="10615">MNAFIFRNVDVNPYMIIQKARMFFQMCVTRYGGGLREVRYVDGGIFDNCAKKWIPPHEDTVKLNSDTASATILGRAMMAFIGRDHLGAIVTGRQ</sequence>
<proteinExistence type="predicted"/>
<gene>
    <name evidence="1" type="ORF">RCOM_0762320</name>
</gene>
<dbReference type="AlphaFoldDB" id="B9T3W3"/>
<dbReference type="InParanoid" id="B9T3W3"/>
<evidence type="ECO:0000313" key="2">
    <source>
        <dbReference type="Proteomes" id="UP000008311"/>
    </source>
</evidence>
<dbReference type="Proteomes" id="UP000008311">
    <property type="component" value="Unassembled WGS sequence"/>
</dbReference>
<evidence type="ECO:0000313" key="1">
    <source>
        <dbReference type="EMBL" id="EEF29448.1"/>
    </source>
</evidence>
<reference evidence="2" key="1">
    <citation type="journal article" date="2010" name="Nat. Biotechnol.">
        <title>Draft genome sequence of the oilseed species Ricinus communis.</title>
        <authorList>
            <person name="Chan A.P."/>
            <person name="Crabtree J."/>
            <person name="Zhao Q."/>
            <person name="Lorenzi H."/>
            <person name="Orvis J."/>
            <person name="Puiu D."/>
            <person name="Melake-Berhan A."/>
            <person name="Jones K.M."/>
            <person name="Redman J."/>
            <person name="Chen G."/>
            <person name="Cahoon E.B."/>
            <person name="Gedil M."/>
            <person name="Stanke M."/>
            <person name="Haas B.J."/>
            <person name="Wortman J.R."/>
            <person name="Fraser-Liggett C.M."/>
            <person name="Ravel J."/>
            <person name="Rabinowicz P.D."/>
        </authorList>
    </citation>
    <scope>NUCLEOTIDE SEQUENCE [LARGE SCALE GENOMIC DNA]</scope>
    <source>
        <strain evidence="2">cv. Hale</strain>
    </source>
</reference>
<accession>B9T3W3</accession>